<dbReference type="EMBL" id="VEPZ02000902">
    <property type="protein sequence ID" value="KAE8712125.1"/>
    <property type="molecule type" value="Genomic_DNA"/>
</dbReference>
<evidence type="ECO:0000313" key="2">
    <source>
        <dbReference type="Proteomes" id="UP000436088"/>
    </source>
</evidence>
<gene>
    <name evidence="1" type="ORF">F3Y22_tig00110264pilonHSYRG00376</name>
</gene>
<keyword evidence="2" id="KW-1185">Reference proteome</keyword>
<dbReference type="Proteomes" id="UP000436088">
    <property type="component" value="Unassembled WGS sequence"/>
</dbReference>
<accession>A0A6A3B9H8</accession>
<dbReference type="AlphaFoldDB" id="A0A6A3B9H8"/>
<reference evidence="1" key="1">
    <citation type="submission" date="2019-09" db="EMBL/GenBank/DDBJ databases">
        <title>Draft genome information of white flower Hibiscus syriacus.</title>
        <authorList>
            <person name="Kim Y.-M."/>
        </authorList>
    </citation>
    <scope>NUCLEOTIDE SEQUENCE [LARGE SCALE GENOMIC DNA]</scope>
    <source>
        <strain evidence="1">YM2019G1</strain>
    </source>
</reference>
<protein>
    <submittedName>
        <fullName evidence="1">Uncharacterized protein</fullName>
    </submittedName>
</protein>
<organism evidence="1 2">
    <name type="scientific">Hibiscus syriacus</name>
    <name type="common">Rose of Sharon</name>
    <dbReference type="NCBI Taxonomy" id="106335"/>
    <lineage>
        <taxon>Eukaryota</taxon>
        <taxon>Viridiplantae</taxon>
        <taxon>Streptophyta</taxon>
        <taxon>Embryophyta</taxon>
        <taxon>Tracheophyta</taxon>
        <taxon>Spermatophyta</taxon>
        <taxon>Magnoliopsida</taxon>
        <taxon>eudicotyledons</taxon>
        <taxon>Gunneridae</taxon>
        <taxon>Pentapetalae</taxon>
        <taxon>rosids</taxon>
        <taxon>malvids</taxon>
        <taxon>Malvales</taxon>
        <taxon>Malvaceae</taxon>
        <taxon>Malvoideae</taxon>
        <taxon>Hibiscus</taxon>
    </lineage>
</organism>
<evidence type="ECO:0000313" key="1">
    <source>
        <dbReference type="EMBL" id="KAE8712125.1"/>
    </source>
</evidence>
<proteinExistence type="predicted"/>
<comment type="caution">
    <text evidence="1">The sequence shown here is derived from an EMBL/GenBank/DDBJ whole genome shotgun (WGS) entry which is preliminary data.</text>
</comment>
<sequence>MTYATCSPQGYALISRYSILTGSQRPQIPSDQDEPDTSVPALQTRTREERLKTASSWRVRYCQRRLKQRQRLLSQRFDDLLGSFSLNVRREHAGIDALISTIPSAGSVWTREPCLMRHGFGCRYGGSVVVVAAEPVPFGRGSISIRRPERKITISG</sequence>
<name>A0A6A3B9H8_HIBSY</name>